<feature type="compositionally biased region" description="Polar residues" evidence="4">
    <location>
        <begin position="945"/>
        <end position="976"/>
    </location>
</feature>
<reference evidence="8" key="1">
    <citation type="submission" date="2020-07" db="EMBL/GenBank/DDBJ databases">
        <title>A long reads based de novo assembly of the rainbow trout Arlee double haploid line genome.</title>
        <authorList>
            <person name="Gao G."/>
            <person name="Palti Y."/>
        </authorList>
    </citation>
    <scope>NUCLEOTIDE SEQUENCE [LARGE SCALE GENOMIC DNA]</scope>
</reference>
<name>A0A8C7SLL2_ONCMY</name>
<dbReference type="InterPro" id="IPR021887">
    <property type="entry name" value="DAB2P_C"/>
</dbReference>
<feature type="domain" description="C2" evidence="6">
    <location>
        <begin position="139"/>
        <end position="257"/>
    </location>
</feature>
<dbReference type="SMART" id="SM00239">
    <property type="entry name" value="C2"/>
    <property type="match status" value="1"/>
</dbReference>
<evidence type="ECO:0000259" key="7">
    <source>
        <dbReference type="PROSITE" id="PS50018"/>
    </source>
</evidence>
<evidence type="ECO:0000313" key="8">
    <source>
        <dbReference type="Ensembl" id="ENSOMYP00000067862.1"/>
    </source>
</evidence>
<reference evidence="8" key="2">
    <citation type="submission" date="2025-08" db="UniProtKB">
        <authorList>
            <consortium name="Ensembl"/>
        </authorList>
    </citation>
    <scope>IDENTIFICATION</scope>
</reference>
<evidence type="ECO:0000313" key="9">
    <source>
        <dbReference type="Proteomes" id="UP000694395"/>
    </source>
</evidence>
<dbReference type="Proteomes" id="UP000694395">
    <property type="component" value="Chromosome 18"/>
</dbReference>
<dbReference type="InterPro" id="IPR008936">
    <property type="entry name" value="Rho_GTPase_activation_prot"/>
</dbReference>
<evidence type="ECO:0000259" key="6">
    <source>
        <dbReference type="PROSITE" id="PS50004"/>
    </source>
</evidence>
<accession>A0A8C7SLL2</accession>
<dbReference type="PROSITE" id="PS50003">
    <property type="entry name" value="PH_DOMAIN"/>
    <property type="match status" value="1"/>
</dbReference>
<dbReference type="Pfam" id="PF00616">
    <property type="entry name" value="RasGAP"/>
    <property type="match status" value="2"/>
</dbReference>
<gene>
    <name evidence="8" type="primary">LOC110496359</name>
</gene>
<dbReference type="InterPro" id="IPR001849">
    <property type="entry name" value="PH_domain"/>
</dbReference>
<evidence type="ECO:0000256" key="1">
    <source>
        <dbReference type="ARBA" id="ARBA00022468"/>
    </source>
</evidence>
<dbReference type="Ensembl" id="ENSOMYT00000073933.2">
    <property type="protein sequence ID" value="ENSOMYP00000067862.1"/>
    <property type="gene ID" value="ENSOMYG00000031029.2"/>
</dbReference>
<dbReference type="InterPro" id="IPR000008">
    <property type="entry name" value="C2_dom"/>
</dbReference>
<dbReference type="InterPro" id="IPR001936">
    <property type="entry name" value="RasGAP_dom"/>
</dbReference>
<dbReference type="SUPFAM" id="SSF50729">
    <property type="entry name" value="PH domain-like"/>
    <property type="match status" value="1"/>
</dbReference>
<feature type="compositionally biased region" description="Low complexity" evidence="4">
    <location>
        <begin position="910"/>
        <end position="927"/>
    </location>
</feature>
<organism evidence="8 9">
    <name type="scientific">Oncorhynchus mykiss</name>
    <name type="common">Rainbow trout</name>
    <name type="synonym">Salmo gairdneri</name>
    <dbReference type="NCBI Taxonomy" id="8022"/>
    <lineage>
        <taxon>Eukaryota</taxon>
        <taxon>Metazoa</taxon>
        <taxon>Chordata</taxon>
        <taxon>Craniata</taxon>
        <taxon>Vertebrata</taxon>
        <taxon>Euteleostomi</taxon>
        <taxon>Actinopterygii</taxon>
        <taxon>Neopterygii</taxon>
        <taxon>Teleostei</taxon>
        <taxon>Protacanthopterygii</taxon>
        <taxon>Salmoniformes</taxon>
        <taxon>Salmonidae</taxon>
        <taxon>Salmoninae</taxon>
        <taxon>Oncorhynchus</taxon>
    </lineage>
</organism>
<keyword evidence="1" id="KW-0343">GTPase activation</keyword>
<feature type="compositionally biased region" description="Low complexity" evidence="4">
    <location>
        <begin position="982"/>
        <end position="999"/>
    </location>
</feature>
<evidence type="ECO:0000256" key="3">
    <source>
        <dbReference type="SAM" id="Coils"/>
    </source>
</evidence>
<dbReference type="FunFam" id="2.60.40.150:FF:000010">
    <property type="entry name" value="Ras GTPase-activating protein nGAP isoform 2"/>
    <property type="match status" value="1"/>
</dbReference>
<evidence type="ECO:0000259" key="5">
    <source>
        <dbReference type="PROSITE" id="PS50003"/>
    </source>
</evidence>
<dbReference type="Pfam" id="PF00168">
    <property type="entry name" value="C2"/>
    <property type="match status" value="1"/>
</dbReference>
<proteinExistence type="predicted"/>
<dbReference type="InterPro" id="IPR011993">
    <property type="entry name" value="PH-like_dom_sf"/>
</dbReference>
<dbReference type="SUPFAM" id="SSF49562">
    <property type="entry name" value="C2 domain (Calcium/lipid-binding domain, CaLB)"/>
    <property type="match status" value="1"/>
</dbReference>
<dbReference type="GO" id="GO:0005096">
    <property type="term" value="F:GTPase activator activity"/>
    <property type="evidence" value="ECO:0007669"/>
    <property type="project" value="UniProtKB-KW"/>
</dbReference>
<sequence>HCCFICSPIGSSSGHLKEAKHKHLKSGFLSRKLKGSIKRAKSQPKLDRTSSFRHMILPRFRSADQERTRLMQSFKESHSHESLLSPSSAAEALDLTLDEDAVIKPVHSSILGQEYCFEVTTISGTKCFACRSAAERDKWIENLQRAVKPNKDNSRRVDNVLKLWIIEARDLPPKKRYYCELCLDDMLYARTTSKPRTDTVFWGEHFEFNNLPAIRSLRLHLYKETDKKRRKEKSTYLGLVTIPISSITGRQFVEQWYPVIQPSALAKGGGVGGGKVINASIRLKSRYQTMSILPMELYKEFAEYITNNYRTLCAVLEPLLSVKSKEEVAFALVHILQSTGKAKVIVNEVDRFMEREHLIFRENTLATKAIEEYLKLIGHRYLKDAIGEFIRALYESEENCEVDPMRTPPSVLADHQANLRMCCELALCKIVNSHCVFPRELKDVFASWRVRCAERGREDIADRLISSSLFLRFLCPAIMSPSLFNLTQEYPGERTSRTLTLIAKVVQNLASFSKFSGKEDHMCFMNEFLEMEWGSMQQFLYEISNMDTGSNAGGFEGYIDLGRELSVLHSLLWEVMAQLSKDAILKLGPLPRLLNDISVALRNPQLHRQASHQPDRQQDRLITRPSFNRLVSSDFQSLMMRDLNSSIDISRLPSPTAGLSGGGVLSSHVSMGSFAERDPHGSKDVFYVTRPPLARSSPAYCTSSSDITDPDPKVLSVNKSVSMMDLQDSRMNSISNLHSVGDMLNSSQASIAGLGHSFGNLGGPLRMGGHMSAGGSGSSGLRLSQMGGPLHHMGAAMHFPLSFQNPLFHLAAGSPRGQPHSRPQAQPPPPPLLLAPELDNAHHQQGYVRAFGHGGFSRSEDLSALRPQSSLVQPSVVHSHSYSDDYTRQNQNAEYTRRQLSLQILMGMTPQTATGTGTPTSLATPPSTVYPVRHGSVAPPPPQRLKSQLSISPGATSTPPKARPQSRNLLLQSPDSSFGGRQPSQQQQQQQLSVKQSDSPAPGLFLYHLDLFFQGSQSPSTLTPNERTVAWVSNMPHLSADIEILRSSSNLEDLKLKEYSKSMDESRMDRVKEYEEEIHSLKERLIMSHRKLEEYERRMLSQEQQTSKILSQYQSRLDDSERMLRQQQLEKDSQIKGIINRLMAVEDELRVSAIPEIKPRMFREQVCPFVCVAESVF</sequence>
<keyword evidence="2" id="KW-0597">Phosphoprotein</keyword>
<dbReference type="Gene3D" id="1.10.506.10">
    <property type="entry name" value="GTPase Activation - p120gap, domain 1"/>
    <property type="match status" value="2"/>
</dbReference>
<dbReference type="GeneTree" id="ENSGT00940000158438"/>
<evidence type="ECO:0000256" key="2">
    <source>
        <dbReference type="ARBA" id="ARBA00022553"/>
    </source>
</evidence>
<reference evidence="8" key="3">
    <citation type="submission" date="2025-09" db="UniProtKB">
        <authorList>
            <consortium name="Ensembl"/>
        </authorList>
    </citation>
    <scope>IDENTIFICATION</scope>
</reference>
<feature type="region of interest" description="Disordered" evidence="4">
    <location>
        <begin position="910"/>
        <end position="999"/>
    </location>
</feature>
<feature type="coiled-coil region" evidence="3">
    <location>
        <begin position="1071"/>
        <end position="1130"/>
    </location>
</feature>
<dbReference type="InterPro" id="IPR023152">
    <property type="entry name" value="RasGAP_CS"/>
</dbReference>
<evidence type="ECO:0008006" key="10">
    <source>
        <dbReference type="Google" id="ProtNLM"/>
    </source>
</evidence>
<evidence type="ECO:0000256" key="4">
    <source>
        <dbReference type="SAM" id="MobiDB-lite"/>
    </source>
</evidence>
<dbReference type="SMART" id="SM00233">
    <property type="entry name" value="PH"/>
    <property type="match status" value="1"/>
</dbReference>
<dbReference type="PROSITE" id="PS00509">
    <property type="entry name" value="RAS_GTPASE_ACTIV_1"/>
    <property type="match status" value="1"/>
</dbReference>
<dbReference type="AlphaFoldDB" id="A0A8C7SLL2"/>
<feature type="domain" description="Ras-GAP" evidence="7">
    <location>
        <begin position="344"/>
        <end position="511"/>
    </location>
</feature>
<dbReference type="PANTHER" id="PTHR10194">
    <property type="entry name" value="RAS GTPASE-ACTIVATING PROTEINS"/>
    <property type="match status" value="1"/>
</dbReference>
<dbReference type="InterPro" id="IPR057606">
    <property type="entry name" value="SynGAP1-like_PH"/>
</dbReference>
<dbReference type="SUPFAM" id="SSF48350">
    <property type="entry name" value="GTPase activation domain, GAP"/>
    <property type="match status" value="1"/>
</dbReference>
<dbReference type="Pfam" id="PF12004">
    <property type="entry name" value="DAB2P_C"/>
    <property type="match status" value="1"/>
</dbReference>
<dbReference type="InterPro" id="IPR039360">
    <property type="entry name" value="Ras_GTPase"/>
</dbReference>
<feature type="domain" description="PH" evidence="5">
    <location>
        <begin position="22"/>
        <end position="148"/>
    </location>
</feature>
<dbReference type="Pfam" id="PF25321">
    <property type="entry name" value="PH_RASGAP"/>
    <property type="match status" value="1"/>
</dbReference>
<dbReference type="CDD" id="cd04013">
    <property type="entry name" value="C2_SynGAP_like"/>
    <property type="match status" value="1"/>
</dbReference>
<keyword evidence="9" id="KW-1185">Reference proteome</keyword>
<dbReference type="PROSITE" id="PS50004">
    <property type="entry name" value="C2"/>
    <property type="match status" value="1"/>
</dbReference>
<dbReference type="InterPro" id="IPR035892">
    <property type="entry name" value="C2_domain_sf"/>
</dbReference>
<dbReference type="Gene3D" id="2.60.40.150">
    <property type="entry name" value="C2 domain"/>
    <property type="match status" value="1"/>
</dbReference>
<dbReference type="PANTHER" id="PTHR10194:SF145">
    <property type="entry name" value="RAS_RAP GTPASE-ACTIVATING PROTEIN SYNGAP ISOFORM X1"/>
    <property type="match status" value="1"/>
</dbReference>
<feature type="region of interest" description="Disordered" evidence="4">
    <location>
        <begin position="810"/>
        <end position="836"/>
    </location>
</feature>
<protein>
    <recommendedName>
        <fullName evidence="10">Synaptic Ras GTPase activating protein 1b</fullName>
    </recommendedName>
</protein>
<dbReference type="PROSITE" id="PS50018">
    <property type="entry name" value="RAS_GTPASE_ACTIV_2"/>
    <property type="match status" value="1"/>
</dbReference>
<keyword evidence="3" id="KW-0175">Coiled coil</keyword>
<dbReference type="FunFam" id="1.10.506.10:FF:000001">
    <property type="entry name" value="Ras GTPase-activating protein nGAP isoform 2"/>
    <property type="match status" value="1"/>
</dbReference>
<dbReference type="SMART" id="SM00323">
    <property type="entry name" value="RasGAP"/>
    <property type="match status" value="1"/>
</dbReference>
<dbReference type="Gene3D" id="2.30.29.30">
    <property type="entry name" value="Pleckstrin-homology domain (PH domain)/Phosphotyrosine-binding domain (PTB)"/>
    <property type="match status" value="1"/>
</dbReference>
<dbReference type="CDD" id="cd05136">
    <property type="entry name" value="RasGAP_DAB2IP"/>
    <property type="match status" value="1"/>
</dbReference>